<keyword evidence="3" id="KW-1185">Reference proteome</keyword>
<dbReference type="Proteomes" id="UP000800093">
    <property type="component" value="Unassembled WGS sequence"/>
</dbReference>
<name>A0A9P4NB22_9PLEO</name>
<evidence type="ECO:0000313" key="3">
    <source>
        <dbReference type="Proteomes" id="UP000800093"/>
    </source>
</evidence>
<dbReference type="EMBL" id="ML986581">
    <property type="protein sequence ID" value="KAF2269913.1"/>
    <property type="molecule type" value="Genomic_DNA"/>
</dbReference>
<gene>
    <name evidence="2" type="ORF">CC78DRAFT_564583</name>
</gene>
<feature type="compositionally biased region" description="Basic and acidic residues" evidence="1">
    <location>
        <begin position="150"/>
        <end position="163"/>
    </location>
</feature>
<organism evidence="2 3">
    <name type="scientific">Lojkania enalia</name>
    <dbReference type="NCBI Taxonomy" id="147567"/>
    <lineage>
        <taxon>Eukaryota</taxon>
        <taxon>Fungi</taxon>
        <taxon>Dikarya</taxon>
        <taxon>Ascomycota</taxon>
        <taxon>Pezizomycotina</taxon>
        <taxon>Dothideomycetes</taxon>
        <taxon>Pleosporomycetidae</taxon>
        <taxon>Pleosporales</taxon>
        <taxon>Pleosporales incertae sedis</taxon>
        <taxon>Lojkania</taxon>
    </lineage>
</organism>
<dbReference type="AlphaFoldDB" id="A0A9P4NB22"/>
<proteinExistence type="predicted"/>
<feature type="region of interest" description="Disordered" evidence="1">
    <location>
        <begin position="146"/>
        <end position="168"/>
    </location>
</feature>
<comment type="caution">
    <text evidence="2">The sequence shown here is derived from an EMBL/GenBank/DDBJ whole genome shotgun (WGS) entry which is preliminary data.</text>
</comment>
<dbReference type="OrthoDB" id="1744869at2759"/>
<reference evidence="3" key="1">
    <citation type="journal article" date="2020" name="Stud. Mycol.">
        <title>101 Dothideomycetes genomes: A test case for predicting lifestyles and emergence of pathogens.</title>
        <authorList>
            <person name="Haridas S."/>
            <person name="Albert R."/>
            <person name="Binder M."/>
            <person name="Bloem J."/>
            <person name="LaButti K."/>
            <person name="Salamov A."/>
            <person name="Andreopoulos B."/>
            <person name="Baker S."/>
            <person name="Barry K."/>
            <person name="Bills G."/>
            <person name="Bluhm B."/>
            <person name="Cannon C."/>
            <person name="Castanera R."/>
            <person name="Culley D."/>
            <person name="Daum C."/>
            <person name="Ezra D."/>
            <person name="Gonzalez J."/>
            <person name="Henrissat B."/>
            <person name="Kuo A."/>
            <person name="Liang C."/>
            <person name="Lipzen A."/>
            <person name="Lutzoni F."/>
            <person name="Magnuson J."/>
            <person name="Mondo S."/>
            <person name="Nolan M."/>
            <person name="Ohm R."/>
            <person name="Pangilinan J."/>
            <person name="Park H.-J."/>
            <person name="Ramirez L."/>
            <person name="Alfaro M."/>
            <person name="Sun H."/>
            <person name="Tritt A."/>
            <person name="Yoshinaga Y."/>
            <person name="Zwiers L.-H."/>
            <person name="Turgeon B."/>
            <person name="Goodwin S."/>
            <person name="Spatafora J."/>
            <person name="Crous P."/>
            <person name="Grigoriev I."/>
        </authorList>
    </citation>
    <scope>NUCLEOTIDE SEQUENCE [LARGE SCALE GENOMIC DNA]</scope>
    <source>
        <strain evidence="3">CBS 304.66</strain>
    </source>
</reference>
<accession>A0A9P4NB22</accession>
<protein>
    <submittedName>
        <fullName evidence="2">Uncharacterized protein</fullName>
    </submittedName>
</protein>
<sequence>MPPRVARHCHVPSLLRSATRLPLCPRPPEAPACGASFRQYASKSPKTFSSKSFKPNSAIIIPASAAGATPEAVIERIRPLHPDAHGRQRLAVLLLTPAFASWAKNDDGFIKPALERMFAPIFALDGFNREVRALIAVIDKLPTPGTIPDNRQDKSAPEVEVSKRVRSSPIAGGGNEGIAYTVLKFSAETQLPHTGPESERTITFVNAAWKQENGKWYSDAVQLPLANTIFQTGTQTTMRYTQWLRKEESLKLAKANNTPTFNVRLRIETHDPANKRSALAIPLIPLTFPRLVEESMGNILRRVTGPDNKSMTASQELESIVPQYFKCRGEPSQPMTVWALLIPKETHEFVLKETNRILGQGQSPGGTNSPDAVVNAFSTLWKSEPPLWNDLVGAAIAKGARLHRVLSGGGGWGKKAGLLSLDPSFRREESMKSQKDNYASTGTEDAPDLLSALHTIVHPEDSIQFFVSPSSIRPGTHPDNVQYRKLDKLSKRQWNFEFGTIPSTADSLQNGSSEHTNDRAPDYLVFRNRFGALTEGPMTLKREVRLKESDLPKVIGGTNVDVPHTRLSYHRPDTGFIDESIVPKVDRSELPLHRTFLEPTPSCLDGLHLNGSASDSNAPAFVPVRRVQSERSNRPNKVLNSAKSRRLRADSHRTDTHRPQVQSTTAALADLRKYLRQILASIRHHSPIVQLTNKSAINVYRLHIMLRWCLGSMIMDRRTQPLHPLIETLEECFTELRGFNKILFAPAEIMDKIDIRNKLYKLELKHRFMRSFMLRGKAMDGLPYMYIDHDGQMGGWRWIGRKRKLRRLLTNLDLVRKHNAMMIVRPVLQCKYIRTPRPRKHDSMNKVVRSVPQRKCIKTPVRKDLRRSSITRGGIPRVRYYATSRLRHRRIVKWKRVIRNLVARGRAEKRRMELREELLGRVGKWLRGG</sequence>
<evidence type="ECO:0000256" key="1">
    <source>
        <dbReference type="SAM" id="MobiDB-lite"/>
    </source>
</evidence>
<evidence type="ECO:0000313" key="2">
    <source>
        <dbReference type="EMBL" id="KAF2269913.1"/>
    </source>
</evidence>
<feature type="compositionally biased region" description="Basic and acidic residues" evidence="1">
    <location>
        <begin position="647"/>
        <end position="658"/>
    </location>
</feature>
<feature type="region of interest" description="Disordered" evidence="1">
    <location>
        <begin position="626"/>
        <end position="662"/>
    </location>
</feature>